<protein>
    <submittedName>
        <fullName evidence="1">Uncharacterized protein</fullName>
    </submittedName>
</protein>
<proteinExistence type="predicted"/>
<evidence type="ECO:0000313" key="1">
    <source>
        <dbReference type="EMBL" id="AVO52636.1"/>
    </source>
</evidence>
<dbReference type="AlphaFoldDB" id="A0A2R3QLI1"/>
<dbReference type="Proteomes" id="UP000238327">
    <property type="component" value="Chromosome"/>
</dbReference>
<organism evidence="1 2">
    <name type="scientific">Ectopseudomonas mendocina</name>
    <name type="common">Pseudomonas mendocina</name>
    <dbReference type="NCBI Taxonomy" id="300"/>
    <lineage>
        <taxon>Bacteria</taxon>
        <taxon>Pseudomonadati</taxon>
        <taxon>Pseudomonadota</taxon>
        <taxon>Gammaproteobacteria</taxon>
        <taxon>Pseudomonadales</taxon>
        <taxon>Pseudomonadaceae</taxon>
        <taxon>Ectopseudomonas</taxon>
    </lineage>
</organism>
<name>A0A2R3QLI1_ECTME</name>
<gene>
    <name evidence="1" type="ORF">C7A17_07610</name>
</gene>
<reference evidence="1 2" key="1">
    <citation type="submission" date="2018-03" db="EMBL/GenBank/DDBJ databases">
        <title>Complete genome sequence and methylome analysis of Pseudomonas mendocina NEB 698.</title>
        <authorList>
            <person name="Morgan R.D."/>
        </authorList>
    </citation>
    <scope>NUCLEOTIDE SEQUENCE [LARGE SCALE GENOMIC DNA]</scope>
    <source>
        <strain evidence="1 2">NEB698</strain>
    </source>
</reference>
<sequence>MHRVGCRCFGESLSLGGRATRCKNDWGFAESVKPRSWTDMSSFRPLIRNLDWTVGCAVRTANCTVLSCVHDMGSPAASYEAGRSWRSWLGLAVKRLR</sequence>
<evidence type="ECO:0000313" key="2">
    <source>
        <dbReference type="Proteomes" id="UP000238327"/>
    </source>
</evidence>
<accession>A0A2R3QLI1</accession>
<dbReference type="EMBL" id="CP027657">
    <property type="protein sequence ID" value="AVO52636.1"/>
    <property type="molecule type" value="Genomic_DNA"/>
</dbReference>